<dbReference type="InterPro" id="IPR023009">
    <property type="entry name" value="Tyrosine_recombinase_XerC/XerD"/>
</dbReference>
<dbReference type="InterPro" id="IPR002104">
    <property type="entry name" value="Integrase_catalytic"/>
</dbReference>
<dbReference type="GO" id="GO:0005737">
    <property type="term" value="C:cytoplasm"/>
    <property type="evidence" value="ECO:0007669"/>
    <property type="project" value="UniProtKB-SubCell"/>
</dbReference>
<dbReference type="Proteomes" id="UP000319852">
    <property type="component" value="Chromosome"/>
</dbReference>
<protein>
    <recommendedName>
        <fullName evidence="10 11">Tyrosine recombinase XerC</fullName>
    </recommendedName>
</protein>
<sequence>MTSIPIQLIPTPEAYLYMRSKIAQFLKHLQIERNASPHTLKGYREDLQAFAEYFAEEDGSTPEPESIAAVELRGFLSALHDAGYAKTSIARKLASLRSFYRFGQRDGWADSNPARALRNPRKGRKLPHFLSSEEIGKLLAAPSTEKKLGVRDCAILETLYSAGLRVSELVGLNDGDLDFSQGILRVRGKGRKERLAPLGSFATRALEKWLKVRELSPKEATGRGAPVFVNRFGTRLTTRSVGRMLEKYLQETGLDSRTSPHTLRHSFATHLLDRGADIRSVQELLGHKSLVTTQIYTHLSTANLREAYEKAHPRAG</sequence>
<feature type="active site" description="O-(3'-phospho-DNA)-tyrosine intermediate" evidence="10">
    <location>
        <position position="296"/>
    </location>
</feature>
<organism evidence="14 15">
    <name type="scientific">Adhaeretor mobilis</name>
    <dbReference type="NCBI Taxonomy" id="1930276"/>
    <lineage>
        <taxon>Bacteria</taxon>
        <taxon>Pseudomonadati</taxon>
        <taxon>Planctomycetota</taxon>
        <taxon>Planctomycetia</taxon>
        <taxon>Pirellulales</taxon>
        <taxon>Lacipirellulaceae</taxon>
        <taxon>Adhaeretor</taxon>
    </lineage>
</organism>
<dbReference type="NCBIfam" id="NF001399">
    <property type="entry name" value="PRK00283.1"/>
    <property type="match status" value="1"/>
</dbReference>
<dbReference type="PANTHER" id="PTHR30349">
    <property type="entry name" value="PHAGE INTEGRASE-RELATED"/>
    <property type="match status" value="1"/>
</dbReference>
<dbReference type="HAMAP" id="MF_01808">
    <property type="entry name" value="Recomb_XerC_XerD"/>
    <property type="match status" value="1"/>
</dbReference>
<evidence type="ECO:0000256" key="4">
    <source>
        <dbReference type="ARBA" id="ARBA00022618"/>
    </source>
</evidence>
<dbReference type="GO" id="GO:0003677">
    <property type="term" value="F:DNA binding"/>
    <property type="evidence" value="ECO:0007669"/>
    <property type="project" value="UniProtKB-UniRule"/>
</dbReference>
<dbReference type="RefSeq" id="WP_315851217.1">
    <property type="nucleotide sequence ID" value="NZ_CP036263.1"/>
</dbReference>
<comment type="subunit">
    <text evidence="10">Forms a cyclic heterotetrameric complex composed of two molecules of XerC and two molecules of XerD.</text>
</comment>
<dbReference type="InterPro" id="IPR011010">
    <property type="entry name" value="DNA_brk_join_enz"/>
</dbReference>
<evidence type="ECO:0000256" key="2">
    <source>
        <dbReference type="ARBA" id="ARBA00006657"/>
    </source>
</evidence>
<evidence type="ECO:0000256" key="9">
    <source>
        <dbReference type="ARBA" id="ARBA00023306"/>
    </source>
</evidence>
<evidence type="ECO:0000256" key="8">
    <source>
        <dbReference type="ARBA" id="ARBA00023172"/>
    </source>
</evidence>
<keyword evidence="4 10" id="KW-0132">Cell division</keyword>
<accession>A0A517MT27</accession>
<dbReference type="KEGG" id="amob:HG15A2_13050"/>
<keyword evidence="6 10" id="KW-0229">DNA integration</keyword>
<dbReference type="GO" id="GO:0007059">
    <property type="term" value="P:chromosome segregation"/>
    <property type="evidence" value="ECO:0007669"/>
    <property type="project" value="UniProtKB-UniRule"/>
</dbReference>
<keyword evidence="9 10" id="KW-0131">Cell cycle</keyword>
<evidence type="ECO:0000256" key="3">
    <source>
        <dbReference type="ARBA" id="ARBA00022490"/>
    </source>
</evidence>
<evidence type="ECO:0000313" key="15">
    <source>
        <dbReference type="Proteomes" id="UP000319852"/>
    </source>
</evidence>
<keyword evidence="15" id="KW-1185">Reference proteome</keyword>
<dbReference type="Gene3D" id="1.10.150.130">
    <property type="match status" value="1"/>
</dbReference>
<feature type="active site" evidence="10">
    <location>
        <position position="264"/>
    </location>
</feature>
<comment type="function">
    <text evidence="10">Site-specific tyrosine recombinase, which acts by catalyzing the cutting and rejoining of the recombining DNA molecules. The XerC-XerD complex is essential to convert dimers of the bacterial chromosome into monomers to permit their segregation at cell division. It also contributes to the segregational stability of plasmids.</text>
</comment>
<feature type="active site" evidence="10">
    <location>
        <position position="261"/>
    </location>
</feature>
<keyword evidence="3 10" id="KW-0963">Cytoplasm</keyword>
<evidence type="ECO:0000256" key="11">
    <source>
        <dbReference type="NCBIfam" id="TIGR02224"/>
    </source>
</evidence>
<evidence type="ECO:0000259" key="13">
    <source>
        <dbReference type="PROSITE" id="PS51900"/>
    </source>
</evidence>
<evidence type="ECO:0000313" key="14">
    <source>
        <dbReference type="EMBL" id="QDS98035.1"/>
    </source>
</evidence>
<name>A0A517MT27_9BACT</name>
<dbReference type="NCBIfam" id="NF040815">
    <property type="entry name" value="recomb_XerA_Arch"/>
    <property type="match status" value="1"/>
</dbReference>
<keyword evidence="8 10" id="KW-0233">DNA recombination</keyword>
<gene>
    <name evidence="14" type="primary">xerC_3</name>
    <name evidence="10" type="synonym">xerC</name>
    <name evidence="14" type="ORF">HG15A2_13050</name>
</gene>
<dbReference type="GO" id="GO:0051301">
    <property type="term" value="P:cell division"/>
    <property type="evidence" value="ECO:0007669"/>
    <property type="project" value="UniProtKB-UniRule"/>
</dbReference>
<dbReference type="PROSITE" id="PS51898">
    <property type="entry name" value="TYR_RECOMBINASE"/>
    <property type="match status" value="1"/>
</dbReference>
<dbReference type="EMBL" id="CP036263">
    <property type="protein sequence ID" value="QDS98035.1"/>
    <property type="molecule type" value="Genomic_DNA"/>
</dbReference>
<dbReference type="CDD" id="cd00798">
    <property type="entry name" value="INT_XerDC_C"/>
    <property type="match status" value="1"/>
</dbReference>
<dbReference type="PANTHER" id="PTHR30349:SF77">
    <property type="entry name" value="TYROSINE RECOMBINASE XERC"/>
    <property type="match status" value="1"/>
</dbReference>
<dbReference type="InterPro" id="IPR004107">
    <property type="entry name" value="Integrase_SAM-like_N"/>
</dbReference>
<dbReference type="Gene3D" id="1.10.443.10">
    <property type="entry name" value="Intergrase catalytic core"/>
    <property type="match status" value="1"/>
</dbReference>
<dbReference type="Pfam" id="PF00589">
    <property type="entry name" value="Phage_integrase"/>
    <property type="match status" value="1"/>
</dbReference>
<evidence type="ECO:0000256" key="7">
    <source>
        <dbReference type="ARBA" id="ARBA00023125"/>
    </source>
</evidence>
<feature type="domain" description="Tyr recombinase" evidence="12">
    <location>
        <begin position="125"/>
        <end position="309"/>
    </location>
</feature>
<evidence type="ECO:0000259" key="12">
    <source>
        <dbReference type="PROSITE" id="PS51898"/>
    </source>
</evidence>
<feature type="domain" description="Core-binding (CB)" evidence="13">
    <location>
        <begin position="16"/>
        <end position="104"/>
    </location>
</feature>
<evidence type="ECO:0000256" key="1">
    <source>
        <dbReference type="ARBA" id="ARBA00004496"/>
    </source>
</evidence>
<dbReference type="AlphaFoldDB" id="A0A517MT27"/>
<evidence type="ECO:0000256" key="5">
    <source>
        <dbReference type="ARBA" id="ARBA00022829"/>
    </source>
</evidence>
<evidence type="ECO:0000256" key="10">
    <source>
        <dbReference type="HAMAP-Rule" id="MF_01808"/>
    </source>
</evidence>
<proteinExistence type="inferred from homology"/>
<comment type="subcellular location">
    <subcellularLocation>
        <location evidence="1 10">Cytoplasm</location>
    </subcellularLocation>
</comment>
<keyword evidence="5 10" id="KW-0159">Chromosome partition</keyword>
<dbReference type="InterPro" id="IPR044068">
    <property type="entry name" value="CB"/>
</dbReference>
<dbReference type="GO" id="GO:0006313">
    <property type="term" value="P:DNA transposition"/>
    <property type="evidence" value="ECO:0007669"/>
    <property type="project" value="UniProtKB-UniRule"/>
</dbReference>
<dbReference type="SUPFAM" id="SSF56349">
    <property type="entry name" value="DNA breaking-rejoining enzymes"/>
    <property type="match status" value="1"/>
</dbReference>
<feature type="active site" evidence="10">
    <location>
        <position position="165"/>
    </location>
</feature>
<keyword evidence="7 10" id="KW-0238">DNA-binding</keyword>
<dbReference type="InterPro" id="IPR010998">
    <property type="entry name" value="Integrase_recombinase_N"/>
</dbReference>
<reference evidence="14 15" key="1">
    <citation type="submission" date="2019-02" db="EMBL/GenBank/DDBJ databases">
        <title>Deep-cultivation of Planctomycetes and their phenomic and genomic characterization uncovers novel biology.</title>
        <authorList>
            <person name="Wiegand S."/>
            <person name="Jogler M."/>
            <person name="Boedeker C."/>
            <person name="Pinto D."/>
            <person name="Vollmers J."/>
            <person name="Rivas-Marin E."/>
            <person name="Kohn T."/>
            <person name="Peeters S.H."/>
            <person name="Heuer A."/>
            <person name="Rast P."/>
            <person name="Oberbeckmann S."/>
            <person name="Bunk B."/>
            <person name="Jeske O."/>
            <person name="Meyerdierks A."/>
            <person name="Storesund J.E."/>
            <person name="Kallscheuer N."/>
            <person name="Luecker S."/>
            <person name="Lage O.M."/>
            <person name="Pohl T."/>
            <person name="Merkel B.J."/>
            <person name="Hornburger P."/>
            <person name="Mueller R.-W."/>
            <person name="Bruemmer F."/>
            <person name="Labrenz M."/>
            <person name="Spormann A.M."/>
            <person name="Op den Camp H."/>
            <person name="Overmann J."/>
            <person name="Amann R."/>
            <person name="Jetten M.S.M."/>
            <person name="Mascher T."/>
            <person name="Medema M.H."/>
            <person name="Devos D.P."/>
            <person name="Kaster A.-K."/>
            <person name="Ovreas L."/>
            <person name="Rohde M."/>
            <person name="Galperin M.Y."/>
            <person name="Jogler C."/>
        </authorList>
    </citation>
    <scope>NUCLEOTIDE SEQUENCE [LARGE SCALE GENOMIC DNA]</scope>
    <source>
        <strain evidence="14 15">HG15A2</strain>
    </source>
</reference>
<dbReference type="NCBIfam" id="TIGR02224">
    <property type="entry name" value="recomb_XerC"/>
    <property type="match status" value="1"/>
</dbReference>
<dbReference type="Pfam" id="PF02899">
    <property type="entry name" value="Phage_int_SAM_1"/>
    <property type="match status" value="1"/>
</dbReference>
<dbReference type="GO" id="GO:0009037">
    <property type="term" value="F:tyrosine-based site-specific recombinase activity"/>
    <property type="evidence" value="ECO:0007669"/>
    <property type="project" value="UniProtKB-UniRule"/>
</dbReference>
<feature type="active site" evidence="10">
    <location>
        <position position="287"/>
    </location>
</feature>
<feature type="active site" evidence="10">
    <location>
        <position position="189"/>
    </location>
</feature>
<dbReference type="InterPro" id="IPR011931">
    <property type="entry name" value="Recomb_XerC"/>
</dbReference>
<dbReference type="PROSITE" id="PS51900">
    <property type="entry name" value="CB"/>
    <property type="match status" value="1"/>
</dbReference>
<dbReference type="InterPro" id="IPR050090">
    <property type="entry name" value="Tyrosine_recombinase_XerCD"/>
</dbReference>
<dbReference type="InterPro" id="IPR013762">
    <property type="entry name" value="Integrase-like_cat_sf"/>
</dbReference>
<evidence type="ECO:0000256" key="6">
    <source>
        <dbReference type="ARBA" id="ARBA00022908"/>
    </source>
</evidence>
<comment type="similarity">
    <text evidence="2 10">Belongs to the 'phage' integrase family. XerC subfamily.</text>
</comment>